<gene>
    <name evidence="2" type="ORF">GCM10010439_00110</name>
</gene>
<organism evidence="2 3">
    <name type="scientific">Actinocorallia aurantiaca</name>
    <dbReference type="NCBI Taxonomy" id="46204"/>
    <lineage>
        <taxon>Bacteria</taxon>
        <taxon>Bacillati</taxon>
        <taxon>Actinomycetota</taxon>
        <taxon>Actinomycetes</taxon>
        <taxon>Streptosporangiales</taxon>
        <taxon>Thermomonosporaceae</taxon>
        <taxon>Actinocorallia</taxon>
    </lineage>
</organism>
<accession>A0ABP6GAJ1</accession>
<dbReference type="Proteomes" id="UP001501842">
    <property type="component" value="Unassembled WGS sequence"/>
</dbReference>
<dbReference type="SUPFAM" id="SSF51695">
    <property type="entry name" value="PLC-like phosphodiesterases"/>
    <property type="match status" value="1"/>
</dbReference>
<proteinExistence type="predicted"/>
<reference evidence="3" key="1">
    <citation type="journal article" date="2019" name="Int. J. Syst. Evol. Microbiol.">
        <title>The Global Catalogue of Microorganisms (GCM) 10K type strain sequencing project: providing services to taxonomists for standard genome sequencing and annotation.</title>
        <authorList>
            <consortium name="The Broad Institute Genomics Platform"/>
            <consortium name="The Broad Institute Genome Sequencing Center for Infectious Disease"/>
            <person name="Wu L."/>
            <person name="Ma J."/>
        </authorList>
    </citation>
    <scope>NUCLEOTIDE SEQUENCE [LARGE SCALE GENOMIC DNA]</scope>
    <source>
        <strain evidence="3">JCM 8201</strain>
    </source>
</reference>
<evidence type="ECO:0000259" key="1">
    <source>
        <dbReference type="PROSITE" id="PS51704"/>
    </source>
</evidence>
<evidence type="ECO:0000313" key="2">
    <source>
        <dbReference type="EMBL" id="GAA2717999.1"/>
    </source>
</evidence>
<evidence type="ECO:0000313" key="3">
    <source>
        <dbReference type="Proteomes" id="UP001501842"/>
    </source>
</evidence>
<comment type="caution">
    <text evidence="2">The sequence shown here is derived from an EMBL/GenBank/DDBJ whole genome shotgun (WGS) entry which is preliminary data.</text>
</comment>
<dbReference type="CDD" id="cd08556">
    <property type="entry name" value="GDPD"/>
    <property type="match status" value="1"/>
</dbReference>
<dbReference type="PANTHER" id="PTHR46211:SF1">
    <property type="entry name" value="GLYCEROPHOSPHODIESTER PHOSPHODIESTERASE, CYTOPLASMIC"/>
    <property type="match status" value="1"/>
</dbReference>
<feature type="domain" description="GP-PDE" evidence="1">
    <location>
        <begin position="11"/>
        <end position="241"/>
    </location>
</feature>
<protein>
    <recommendedName>
        <fullName evidence="1">GP-PDE domain-containing protein</fullName>
    </recommendedName>
</protein>
<dbReference type="PROSITE" id="PS51704">
    <property type="entry name" value="GP_PDE"/>
    <property type="match status" value="1"/>
</dbReference>
<dbReference type="PANTHER" id="PTHR46211">
    <property type="entry name" value="GLYCEROPHOSPHORYL DIESTER PHOSPHODIESTERASE"/>
    <property type="match status" value="1"/>
</dbReference>
<dbReference type="Gene3D" id="3.20.20.190">
    <property type="entry name" value="Phosphatidylinositol (PI) phosphodiesterase"/>
    <property type="match status" value="2"/>
</dbReference>
<dbReference type="EMBL" id="BAAATZ010000001">
    <property type="protein sequence ID" value="GAA2717999.1"/>
    <property type="molecule type" value="Genomic_DNA"/>
</dbReference>
<name>A0ABP6GAJ1_9ACTN</name>
<dbReference type="InterPro" id="IPR030395">
    <property type="entry name" value="GP_PDE_dom"/>
</dbReference>
<sequence length="241" mass="25571">MGRTMMFDGTPTIIGHRGCGTGPEENTLESLLGAVELGLSWVEVDVQRTADDSLVVRHDFTSEDGSFLIDGPGEGLLRIEEVFEALPEHVGVDVDVKTVLEDALDPRTGPLLEGILRAEARRRPLMVTSFDPALLLALAGTGIPRGLLTWLWFPIGHAVATAAGLDLQAVALHTASCDPNPKQRPFADCVDTAHKAGLEVIVWCPKPEDLHKYAAADALIVDDVPATLAALEAKVAGSAAT</sequence>
<dbReference type="InterPro" id="IPR017946">
    <property type="entry name" value="PLC-like_Pdiesterase_TIM-brl"/>
</dbReference>
<keyword evidence="3" id="KW-1185">Reference proteome</keyword>
<dbReference type="Pfam" id="PF03009">
    <property type="entry name" value="GDPD"/>
    <property type="match status" value="1"/>
</dbReference>